<proteinExistence type="predicted"/>
<dbReference type="Proteomes" id="UP000787635">
    <property type="component" value="Unassembled WGS sequence"/>
</dbReference>
<reference evidence="1 2" key="1">
    <citation type="submission" date="2020-03" db="EMBL/GenBank/DDBJ databases">
        <title>Roseomonas selenitidurans sp. nov. isolated from urban soil.</title>
        <authorList>
            <person name="Liu H."/>
        </authorList>
    </citation>
    <scope>NUCLEOTIDE SEQUENCE [LARGE SCALE GENOMIC DNA]</scope>
    <source>
        <strain evidence="1 2">BU-1</strain>
    </source>
</reference>
<keyword evidence="2" id="KW-1185">Reference proteome</keyword>
<feature type="non-terminal residue" evidence="1">
    <location>
        <position position="1"/>
    </location>
</feature>
<evidence type="ECO:0000313" key="2">
    <source>
        <dbReference type="Proteomes" id="UP000787635"/>
    </source>
</evidence>
<comment type="caution">
    <text evidence="1">The sequence shown here is derived from an EMBL/GenBank/DDBJ whole genome shotgun (WGS) entry which is preliminary data.</text>
</comment>
<gene>
    <name evidence="1" type="ORF">HEQ75_26830</name>
</gene>
<name>A0ABX1EBW5_9PROT</name>
<sequence length="104" mass="10788">NRFSPARATLAAAAGARGEVTAAAAAKEVAAFLRSRADAAGRVAREDVARAAALYRRMAVTLSPTEATRRTAVLLEGAGLAPRPDGLWRSTAWFRRLSAAAPAA</sequence>
<evidence type="ECO:0000313" key="1">
    <source>
        <dbReference type="EMBL" id="NKC34496.1"/>
    </source>
</evidence>
<accession>A0ABX1EBW5</accession>
<organism evidence="1 2">
    <name type="scientific">Falsiroseomonas selenitidurans</name>
    <dbReference type="NCBI Taxonomy" id="2716335"/>
    <lineage>
        <taxon>Bacteria</taxon>
        <taxon>Pseudomonadati</taxon>
        <taxon>Pseudomonadota</taxon>
        <taxon>Alphaproteobacteria</taxon>
        <taxon>Acetobacterales</taxon>
        <taxon>Roseomonadaceae</taxon>
        <taxon>Falsiroseomonas</taxon>
    </lineage>
</organism>
<dbReference type="RefSeq" id="WP_168035198.1">
    <property type="nucleotide sequence ID" value="NZ_JAAVNE010000091.1"/>
</dbReference>
<dbReference type="EMBL" id="JAAVNE010000091">
    <property type="protein sequence ID" value="NKC34496.1"/>
    <property type="molecule type" value="Genomic_DNA"/>
</dbReference>
<protein>
    <submittedName>
        <fullName evidence="1">Uncharacterized protein</fullName>
    </submittedName>
</protein>